<dbReference type="EMBL" id="JAIWYP010000011">
    <property type="protein sequence ID" value="KAH3735016.1"/>
    <property type="molecule type" value="Genomic_DNA"/>
</dbReference>
<gene>
    <name evidence="1" type="ORF">DPMN_041476</name>
</gene>
<dbReference type="AlphaFoldDB" id="A0A9D4CWW2"/>
<name>A0A9D4CWW2_DREPO</name>
<organism evidence="1 2">
    <name type="scientific">Dreissena polymorpha</name>
    <name type="common">Zebra mussel</name>
    <name type="synonym">Mytilus polymorpha</name>
    <dbReference type="NCBI Taxonomy" id="45954"/>
    <lineage>
        <taxon>Eukaryota</taxon>
        <taxon>Metazoa</taxon>
        <taxon>Spiralia</taxon>
        <taxon>Lophotrochozoa</taxon>
        <taxon>Mollusca</taxon>
        <taxon>Bivalvia</taxon>
        <taxon>Autobranchia</taxon>
        <taxon>Heteroconchia</taxon>
        <taxon>Euheterodonta</taxon>
        <taxon>Imparidentia</taxon>
        <taxon>Neoheterodontei</taxon>
        <taxon>Myida</taxon>
        <taxon>Dreissenoidea</taxon>
        <taxon>Dreissenidae</taxon>
        <taxon>Dreissena</taxon>
    </lineage>
</organism>
<proteinExistence type="predicted"/>
<reference evidence="1" key="1">
    <citation type="journal article" date="2019" name="bioRxiv">
        <title>The Genome of the Zebra Mussel, Dreissena polymorpha: A Resource for Invasive Species Research.</title>
        <authorList>
            <person name="McCartney M.A."/>
            <person name="Auch B."/>
            <person name="Kono T."/>
            <person name="Mallez S."/>
            <person name="Zhang Y."/>
            <person name="Obille A."/>
            <person name="Becker A."/>
            <person name="Abrahante J.E."/>
            <person name="Garbe J."/>
            <person name="Badalamenti J.P."/>
            <person name="Herman A."/>
            <person name="Mangelson H."/>
            <person name="Liachko I."/>
            <person name="Sullivan S."/>
            <person name="Sone E.D."/>
            <person name="Koren S."/>
            <person name="Silverstein K.A.T."/>
            <person name="Beckman K.B."/>
            <person name="Gohl D.M."/>
        </authorList>
    </citation>
    <scope>NUCLEOTIDE SEQUENCE</scope>
    <source>
        <strain evidence="1">Duluth1</strain>
        <tissue evidence="1">Whole animal</tissue>
    </source>
</reference>
<keyword evidence="2" id="KW-1185">Reference proteome</keyword>
<evidence type="ECO:0000313" key="1">
    <source>
        <dbReference type="EMBL" id="KAH3735016.1"/>
    </source>
</evidence>
<sequence length="212" mass="23702">MRKTTQGLTTVLAIQPCAYLKAVSTWNIVSAFTKAGVYPLNKNAVPSEKLMPCESFRDTNSLQKLQPVWAGKQAVEEYVRAKTEAPTPITCRCQKKISANTKPKPGGKLITSDAYIEEVEMYDAKKNVNDVTSQSQMICKSTRLSITGIQKFQANIVSEDSDTESDTYESEKCCVCGQFSPNLDTKPHIKIVNWGQWDECGHWVHLSFCHTK</sequence>
<dbReference type="Proteomes" id="UP000828390">
    <property type="component" value="Unassembled WGS sequence"/>
</dbReference>
<reference evidence="1" key="2">
    <citation type="submission" date="2020-11" db="EMBL/GenBank/DDBJ databases">
        <authorList>
            <person name="McCartney M.A."/>
            <person name="Auch B."/>
            <person name="Kono T."/>
            <person name="Mallez S."/>
            <person name="Becker A."/>
            <person name="Gohl D.M."/>
            <person name="Silverstein K.A.T."/>
            <person name="Koren S."/>
            <person name="Bechman K.B."/>
            <person name="Herman A."/>
            <person name="Abrahante J.E."/>
            <person name="Garbe J."/>
        </authorList>
    </citation>
    <scope>NUCLEOTIDE SEQUENCE</scope>
    <source>
        <strain evidence="1">Duluth1</strain>
        <tissue evidence="1">Whole animal</tissue>
    </source>
</reference>
<evidence type="ECO:0000313" key="2">
    <source>
        <dbReference type="Proteomes" id="UP000828390"/>
    </source>
</evidence>
<comment type="caution">
    <text evidence="1">The sequence shown here is derived from an EMBL/GenBank/DDBJ whole genome shotgun (WGS) entry which is preliminary data.</text>
</comment>
<accession>A0A9D4CWW2</accession>
<protein>
    <submittedName>
        <fullName evidence="1">Uncharacterized protein</fullName>
    </submittedName>
</protein>